<evidence type="ECO:0000313" key="2">
    <source>
        <dbReference type="EMBL" id="GAA0159516.1"/>
    </source>
</evidence>
<feature type="region of interest" description="Disordered" evidence="1">
    <location>
        <begin position="186"/>
        <end position="241"/>
    </location>
</feature>
<accession>A0AAV3Q982</accession>
<dbReference type="Proteomes" id="UP001454036">
    <property type="component" value="Unassembled WGS sequence"/>
</dbReference>
<gene>
    <name evidence="2" type="ORF">LIER_16270</name>
</gene>
<comment type="caution">
    <text evidence="2">The sequence shown here is derived from an EMBL/GenBank/DDBJ whole genome shotgun (WGS) entry which is preliminary data.</text>
</comment>
<reference evidence="2 3" key="1">
    <citation type="submission" date="2024-01" db="EMBL/GenBank/DDBJ databases">
        <title>The complete chloroplast genome sequence of Lithospermum erythrorhizon: insights into the phylogenetic relationship among Boraginaceae species and the maternal lineages of purple gromwells.</title>
        <authorList>
            <person name="Okada T."/>
            <person name="Watanabe K."/>
        </authorList>
    </citation>
    <scope>NUCLEOTIDE SEQUENCE [LARGE SCALE GENOMIC DNA]</scope>
</reference>
<evidence type="ECO:0000256" key="1">
    <source>
        <dbReference type="SAM" id="MobiDB-lite"/>
    </source>
</evidence>
<proteinExistence type="predicted"/>
<organism evidence="2 3">
    <name type="scientific">Lithospermum erythrorhizon</name>
    <name type="common">Purple gromwell</name>
    <name type="synonym">Lithospermum officinale var. erythrorhizon</name>
    <dbReference type="NCBI Taxonomy" id="34254"/>
    <lineage>
        <taxon>Eukaryota</taxon>
        <taxon>Viridiplantae</taxon>
        <taxon>Streptophyta</taxon>
        <taxon>Embryophyta</taxon>
        <taxon>Tracheophyta</taxon>
        <taxon>Spermatophyta</taxon>
        <taxon>Magnoliopsida</taxon>
        <taxon>eudicotyledons</taxon>
        <taxon>Gunneridae</taxon>
        <taxon>Pentapetalae</taxon>
        <taxon>asterids</taxon>
        <taxon>lamiids</taxon>
        <taxon>Boraginales</taxon>
        <taxon>Boraginaceae</taxon>
        <taxon>Boraginoideae</taxon>
        <taxon>Lithospermeae</taxon>
        <taxon>Lithospermum</taxon>
    </lineage>
</organism>
<dbReference type="EMBL" id="BAABME010003623">
    <property type="protein sequence ID" value="GAA0159516.1"/>
    <property type="molecule type" value="Genomic_DNA"/>
</dbReference>
<feature type="compositionally biased region" description="Polar residues" evidence="1">
    <location>
        <begin position="186"/>
        <end position="198"/>
    </location>
</feature>
<name>A0AAV3Q982_LITER</name>
<dbReference type="AlphaFoldDB" id="A0AAV3Q982"/>
<sequence length="241" mass="26601">MMGEIGTMCYNWWNENNYSQNVGENYYRSWYGFGSLKCRKLILVGNLVLKKATKGKKEVENADDDARKVVEPQIVEEKAQKLKWHKKSRKGKGEGSKALASTKKEGMILRCLTLLLLGNLYNPMTEVDNRDADVGGDKSMSEIPTKENVADKTITPIVEEGVEDYSCVEGVTNLLEYPAVPSNTDLMGGSVNVSSVDDTMTDADKQPSDENVSEAVDPSAKDIVDGLNENAPIGEKRVDQL</sequence>
<protein>
    <submittedName>
        <fullName evidence="2">Uncharacterized protein</fullName>
    </submittedName>
</protein>
<evidence type="ECO:0000313" key="3">
    <source>
        <dbReference type="Proteomes" id="UP001454036"/>
    </source>
</evidence>
<keyword evidence="3" id="KW-1185">Reference proteome</keyword>